<dbReference type="GeneID" id="20527988"/>
<proteinExistence type="predicted"/>
<protein>
    <recommendedName>
        <fullName evidence="4">CNH domain-containing protein</fullName>
    </recommendedName>
</protein>
<dbReference type="Proteomes" id="UP000030693">
    <property type="component" value="Unassembled WGS sequence"/>
</dbReference>
<accession>A0A058Z8E4</accession>
<evidence type="ECO:0008006" key="4">
    <source>
        <dbReference type="Google" id="ProtNLM"/>
    </source>
</evidence>
<dbReference type="RefSeq" id="XP_009495413.1">
    <property type="nucleotide sequence ID" value="XM_009497138.1"/>
</dbReference>
<keyword evidence="1" id="KW-0732">Signal</keyword>
<evidence type="ECO:0000256" key="1">
    <source>
        <dbReference type="SAM" id="SignalP"/>
    </source>
</evidence>
<organism evidence="2">
    <name type="scientific">Fonticula alba</name>
    <name type="common">Slime mold</name>
    <dbReference type="NCBI Taxonomy" id="691883"/>
    <lineage>
        <taxon>Eukaryota</taxon>
        <taxon>Rotosphaerida</taxon>
        <taxon>Fonticulaceae</taxon>
        <taxon>Fonticula</taxon>
    </lineage>
</organism>
<feature type="chain" id="PRO_5001571856" description="CNH domain-containing protein" evidence="1">
    <location>
        <begin position="25"/>
        <end position="197"/>
    </location>
</feature>
<dbReference type="EMBL" id="KB932205">
    <property type="protein sequence ID" value="KCV69807.1"/>
    <property type="molecule type" value="Genomic_DNA"/>
</dbReference>
<feature type="signal peptide" evidence="1">
    <location>
        <begin position="1"/>
        <end position="24"/>
    </location>
</feature>
<gene>
    <name evidence="2" type="ORF">H696_03263</name>
</gene>
<reference evidence="2" key="1">
    <citation type="submission" date="2013-04" db="EMBL/GenBank/DDBJ databases">
        <title>The Genome Sequence of Fonticula alba ATCC 38817.</title>
        <authorList>
            <consortium name="The Broad Institute Genomics Platform"/>
            <person name="Russ C."/>
            <person name="Cuomo C."/>
            <person name="Burger G."/>
            <person name="Gray M.W."/>
            <person name="Holland P.W.H."/>
            <person name="King N."/>
            <person name="Lang F.B.F."/>
            <person name="Roger A.J."/>
            <person name="Ruiz-Trillo I."/>
            <person name="Brown M."/>
            <person name="Walker B."/>
            <person name="Young S."/>
            <person name="Zeng Q."/>
            <person name="Gargeya S."/>
            <person name="Fitzgerald M."/>
            <person name="Haas B."/>
            <person name="Abouelleil A."/>
            <person name="Allen A.W."/>
            <person name="Alvarado L."/>
            <person name="Arachchi H.M."/>
            <person name="Berlin A.M."/>
            <person name="Chapman S.B."/>
            <person name="Gainer-Dewar J."/>
            <person name="Goldberg J."/>
            <person name="Griggs A."/>
            <person name="Gujja S."/>
            <person name="Hansen M."/>
            <person name="Howarth C."/>
            <person name="Imamovic A."/>
            <person name="Ireland A."/>
            <person name="Larimer J."/>
            <person name="McCowan C."/>
            <person name="Murphy C."/>
            <person name="Pearson M."/>
            <person name="Poon T.W."/>
            <person name="Priest M."/>
            <person name="Roberts A."/>
            <person name="Saif S."/>
            <person name="Shea T."/>
            <person name="Sisk P."/>
            <person name="Sykes S."/>
            <person name="Wortman J."/>
            <person name="Nusbaum C."/>
            <person name="Birren B."/>
        </authorList>
    </citation>
    <scope>NUCLEOTIDE SEQUENCE [LARGE SCALE GENOMIC DNA]</scope>
    <source>
        <strain evidence="2">ATCC 38817</strain>
    </source>
</reference>
<name>A0A058Z8E4_FONAL</name>
<evidence type="ECO:0000313" key="3">
    <source>
        <dbReference type="Proteomes" id="UP000030693"/>
    </source>
</evidence>
<sequence length="197" mass="21647">MAPIAKHVVVTHEVLFLLVHDVVFQFLASPVPVNPASVIPAAQCRGLCLENNILFGLHADGHRMPLAFIDGQQVIYPSLYQRNMHFYDQCAVAPRPDGSLVLCHENALFLLTFSQPAAGAAGSTGVPVVDIRLLFSRASVRLVLFPYFFQSGLMVVTDDTGAVLACGRDDLTCFFESDVSVAPFMAPFRPKQPRPWY</sequence>
<dbReference type="AlphaFoldDB" id="A0A058Z8E4"/>
<keyword evidence="3" id="KW-1185">Reference proteome</keyword>
<evidence type="ECO:0000313" key="2">
    <source>
        <dbReference type="EMBL" id="KCV69807.1"/>
    </source>
</evidence>